<gene>
    <name evidence="7" type="ORF">soil367_06395</name>
</gene>
<name>A0A4P7XF47_9ALTE</name>
<keyword evidence="3" id="KW-0813">Transport</keyword>
<dbReference type="GO" id="GO:0006829">
    <property type="term" value="P:zinc ion transport"/>
    <property type="evidence" value="ECO:0007669"/>
    <property type="project" value="UniProtKB-KW"/>
</dbReference>
<evidence type="ECO:0000256" key="5">
    <source>
        <dbReference type="ARBA" id="ARBA00022906"/>
    </source>
</evidence>
<dbReference type="EMBL" id="CP031093">
    <property type="protein sequence ID" value="QCF25579.1"/>
    <property type="molecule type" value="Genomic_DNA"/>
</dbReference>
<dbReference type="PANTHER" id="PTHR42953">
    <property type="entry name" value="HIGH-AFFINITY ZINC UPTAKE SYSTEM PROTEIN ZNUA-RELATED"/>
    <property type="match status" value="1"/>
</dbReference>
<evidence type="ECO:0000256" key="2">
    <source>
        <dbReference type="ARBA" id="ARBA00015915"/>
    </source>
</evidence>
<comment type="similarity">
    <text evidence="1">Belongs to the bacterial solute-binding protein 9 family.</text>
</comment>
<keyword evidence="5" id="KW-0406">Ion transport</keyword>
<dbReference type="Gene3D" id="3.40.50.1980">
    <property type="entry name" value="Nitrogenase molybdenum iron protein domain"/>
    <property type="match status" value="2"/>
</dbReference>
<dbReference type="OrthoDB" id="7346865at2"/>
<evidence type="ECO:0000256" key="4">
    <source>
        <dbReference type="ARBA" id="ARBA00022729"/>
    </source>
</evidence>
<keyword evidence="8" id="KW-1185">Reference proteome</keyword>
<evidence type="ECO:0000256" key="1">
    <source>
        <dbReference type="ARBA" id="ARBA00011028"/>
    </source>
</evidence>
<dbReference type="Pfam" id="PF01297">
    <property type="entry name" value="ZnuA"/>
    <property type="match status" value="1"/>
</dbReference>
<feature type="signal peptide" evidence="6">
    <location>
        <begin position="1"/>
        <end position="28"/>
    </location>
</feature>
<dbReference type="GO" id="GO:0046872">
    <property type="term" value="F:metal ion binding"/>
    <property type="evidence" value="ECO:0007669"/>
    <property type="project" value="InterPro"/>
</dbReference>
<evidence type="ECO:0000256" key="6">
    <source>
        <dbReference type="SAM" id="SignalP"/>
    </source>
</evidence>
<accession>A0A4P7XF47</accession>
<proteinExistence type="inferred from homology"/>
<dbReference type="SUPFAM" id="SSF53807">
    <property type="entry name" value="Helical backbone' metal receptor"/>
    <property type="match status" value="1"/>
</dbReference>
<dbReference type="KEGG" id="hmi:soil367_06395"/>
<dbReference type="InterPro" id="IPR050492">
    <property type="entry name" value="Bact_metal-bind_prot9"/>
</dbReference>
<keyword evidence="5" id="KW-0862">Zinc</keyword>
<feature type="chain" id="PRO_5020394566" description="High-affinity zinc uptake system protein ZnuA" evidence="6">
    <location>
        <begin position="29"/>
        <end position="324"/>
    </location>
</feature>
<reference evidence="7 8" key="1">
    <citation type="submission" date="2018-07" db="EMBL/GenBank/DDBJ databases">
        <title>Marsedoiliclastica nanhaica gen. nov. sp. nov., a novel marine hydrocarbonoclastic bacterium isolated from an in-situ enriched hydrocarbon-degrading consortium in deep-sea sediment.</title>
        <authorList>
            <person name="Dong C."/>
            <person name="Ma T."/>
            <person name="Liu R."/>
            <person name="Shao Z."/>
        </authorList>
    </citation>
    <scope>NUCLEOTIDE SEQUENCE [LARGE SCALE GENOMIC DNA]</scope>
    <source>
        <strain evidence="8">soil36-7</strain>
    </source>
</reference>
<sequence>MSPLKTALRRLLIAVPLFAIFANLPAQADEKPRVVVSIQPLALLVSEVAGDMVELSTLVESGQSPHSFQLRPSGRRSLAEADLIVWVGPSLELFLQKLMSQEALRNKALALGPNPDADVVASPDEHDHGPVAELGEGIHEEPGHGHGHAHDEGSEDPHIWLDPVFALSMAQSIAATLKQSTGIDKAQVDRNLEAFESRLDKVDRKIRQRFANARPVSIFTYHEAFGRFAEHYGLDIAGSLTFSPEVQPGVQRLSRVLERLRSAESPCILTEPQFDRQWWRSVTDGIDVTISSWDPLATGIAAESGGYTQFLEGLADAALRCSAA</sequence>
<evidence type="ECO:0000256" key="3">
    <source>
        <dbReference type="ARBA" id="ARBA00022448"/>
    </source>
</evidence>
<organism evidence="7 8">
    <name type="scientific">Hydrocarboniclastica marina</name>
    <dbReference type="NCBI Taxonomy" id="2259620"/>
    <lineage>
        <taxon>Bacteria</taxon>
        <taxon>Pseudomonadati</taxon>
        <taxon>Pseudomonadota</taxon>
        <taxon>Gammaproteobacteria</taxon>
        <taxon>Alteromonadales</taxon>
        <taxon>Alteromonadaceae</taxon>
        <taxon>Hydrocarboniclastica</taxon>
    </lineage>
</organism>
<dbReference type="InterPro" id="IPR006127">
    <property type="entry name" value="ZnuA-like"/>
</dbReference>
<dbReference type="AlphaFoldDB" id="A0A4P7XF47"/>
<keyword evidence="5" id="KW-0864">Zinc transport</keyword>
<protein>
    <recommendedName>
        <fullName evidence="2">High-affinity zinc uptake system protein ZnuA</fullName>
    </recommendedName>
</protein>
<keyword evidence="4 6" id="KW-0732">Signal</keyword>
<dbReference type="RefSeq" id="WP_136547998.1">
    <property type="nucleotide sequence ID" value="NZ_CP031093.1"/>
</dbReference>
<evidence type="ECO:0000313" key="7">
    <source>
        <dbReference type="EMBL" id="QCF25579.1"/>
    </source>
</evidence>
<evidence type="ECO:0000313" key="8">
    <source>
        <dbReference type="Proteomes" id="UP000298049"/>
    </source>
</evidence>
<dbReference type="Proteomes" id="UP000298049">
    <property type="component" value="Chromosome"/>
</dbReference>
<dbReference type="PANTHER" id="PTHR42953:SF3">
    <property type="entry name" value="HIGH-AFFINITY ZINC UPTAKE SYSTEM PROTEIN ZNUA"/>
    <property type="match status" value="1"/>
</dbReference>